<dbReference type="InterPro" id="IPR027417">
    <property type="entry name" value="P-loop_NTPase"/>
</dbReference>
<evidence type="ECO:0000259" key="10">
    <source>
        <dbReference type="PROSITE" id="PS50893"/>
    </source>
</evidence>
<dbReference type="PROSITE" id="PS00211">
    <property type="entry name" value="ABC_TRANSPORTER_1"/>
    <property type="match status" value="1"/>
</dbReference>
<keyword evidence="6 11" id="KW-0067">ATP-binding</keyword>
<proteinExistence type="inferred from homology"/>
<evidence type="ECO:0000313" key="11">
    <source>
        <dbReference type="EMBL" id="MDI4649994.1"/>
    </source>
</evidence>
<comment type="caution">
    <text evidence="11">The sequence shown here is derived from an EMBL/GenBank/DDBJ whole genome shotgun (WGS) entry which is preliminary data.</text>
</comment>
<evidence type="ECO:0000256" key="9">
    <source>
        <dbReference type="SAM" id="MobiDB-lite"/>
    </source>
</evidence>
<protein>
    <submittedName>
        <fullName evidence="11">ATP-binding cassette domain-containing protein</fullName>
    </submittedName>
</protein>
<dbReference type="PANTHER" id="PTHR43553">
    <property type="entry name" value="HEAVY METAL TRANSPORTER"/>
    <property type="match status" value="1"/>
</dbReference>
<evidence type="ECO:0000256" key="1">
    <source>
        <dbReference type="ARBA" id="ARBA00004202"/>
    </source>
</evidence>
<dbReference type="InterPro" id="IPR003593">
    <property type="entry name" value="AAA+_ATPase"/>
</dbReference>
<dbReference type="EMBL" id="JAGRPV010000001">
    <property type="protein sequence ID" value="MDI4649994.1"/>
    <property type="molecule type" value="Genomic_DNA"/>
</dbReference>
<evidence type="ECO:0000256" key="5">
    <source>
        <dbReference type="ARBA" id="ARBA00022741"/>
    </source>
</evidence>
<comment type="subcellular location">
    <subcellularLocation>
        <location evidence="1">Cell membrane</location>
        <topology evidence="1">Peripheral membrane protein</topology>
    </subcellularLocation>
</comment>
<dbReference type="SMART" id="SM00382">
    <property type="entry name" value="AAA"/>
    <property type="match status" value="2"/>
</dbReference>
<dbReference type="InterPro" id="IPR017871">
    <property type="entry name" value="ABC_transporter-like_CS"/>
</dbReference>
<accession>A0ABT6TTE8</accession>
<keyword evidence="12" id="KW-1185">Reference proteome</keyword>
<organism evidence="11 12">
    <name type="scientific">Cohnella hashimotonis</name>
    <dbReference type="NCBI Taxonomy" id="2826895"/>
    <lineage>
        <taxon>Bacteria</taxon>
        <taxon>Bacillati</taxon>
        <taxon>Bacillota</taxon>
        <taxon>Bacilli</taxon>
        <taxon>Bacillales</taxon>
        <taxon>Paenibacillaceae</taxon>
        <taxon>Cohnella</taxon>
    </lineage>
</organism>
<comment type="similarity">
    <text evidence="2">Belongs to the ABC transporter superfamily.</text>
</comment>
<keyword evidence="3" id="KW-0813">Transport</keyword>
<dbReference type="GO" id="GO:0005524">
    <property type="term" value="F:ATP binding"/>
    <property type="evidence" value="ECO:0007669"/>
    <property type="project" value="UniProtKB-KW"/>
</dbReference>
<name>A0ABT6TTE8_9BACL</name>
<evidence type="ECO:0000256" key="3">
    <source>
        <dbReference type="ARBA" id="ARBA00022448"/>
    </source>
</evidence>
<dbReference type="CDD" id="cd03225">
    <property type="entry name" value="ABC_cobalt_CbiO_domain1"/>
    <property type="match status" value="2"/>
</dbReference>
<evidence type="ECO:0000256" key="6">
    <source>
        <dbReference type="ARBA" id="ARBA00022840"/>
    </source>
</evidence>
<dbReference type="InterPro" id="IPR003439">
    <property type="entry name" value="ABC_transporter-like_ATP-bd"/>
</dbReference>
<dbReference type="Proteomes" id="UP001161691">
    <property type="component" value="Unassembled WGS sequence"/>
</dbReference>
<evidence type="ECO:0000313" key="12">
    <source>
        <dbReference type="Proteomes" id="UP001161691"/>
    </source>
</evidence>
<sequence length="599" mass="65334">MEIVAAQRLTFRYPDAAQPALTEVDLSIRKGEFVVLCGASGSGKTTLLRHFKRELAPVGDLSGSVRYDGWPLAALPDGRAAEEIGFVFQHPESQIVMDTVWHELAFSMENRGFPQVVMRQRLAELSSFFGLEPLMQRSVHELSGGQTQLVNLASVLLLQPRLLLLDEPTSQLDPVAAREFVHLLRRLNEEFGVTVIASEHRLDDILPLADRLVVMADGRIRHDGSPGEVCRRIWATDDPRERLYVPSVARLLAALDDAGTGAADRTAAAPDTPLPLTVREAVAALDRLAEERAASDGPADHAPMAGGPHGQASADGAETRRPPASSGVSQLRSLLRLSARQGAQGFAEALSCRELTYRFERDLPDVLRKLSLQVREGELLAILGGNGAGKSTLLQLMAGLRKPQRGKIAIAPGRKLGYLAQNPMLYFSSDTVREEFEREAEHAGYRGGAAAAEIAHWTEAFDLGALSDRHPHDLSGGQQQKLALALALLPRPDILCIDEPTKGLDPDAKEAFAALLLQLREEGMTIVMVTHDAEFAARHADRCALLYDGEIAAAAEPPLFFGGNYFYTTAVNRAVRHRYPDAVTAEEVMRRWTSEAARS</sequence>
<dbReference type="InterPro" id="IPR015856">
    <property type="entry name" value="ABC_transpr_CbiO/EcfA_su"/>
</dbReference>
<evidence type="ECO:0000256" key="7">
    <source>
        <dbReference type="ARBA" id="ARBA00022967"/>
    </source>
</evidence>
<dbReference type="PROSITE" id="PS50893">
    <property type="entry name" value="ABC_TRANSPORTER_2"/>
    <property type="match status" value="2"/>
</dbReference>
<keyword evidence="7" id="KW-1278">Translocase</keyword>
<dbReference type="InterPro" id="IPR050095">
    <property type="entry name" value="ECF_ABC_transporter_ATP-bd"/>
</dbReference>
<evidence type="ECO:0000256" key="4">
    <source>
        <dbReference type="ARBA" id="ARBA00022475"/>
    </source>
</evidence>
<dbReference type="RefSeq" id="WP_282912594.1">
    <property type="nucleotide sequence ID" value="NZ_JAGRPV010000001.1"/>
</dbReference>
<feature type="domain" description="ABC transporter" evidence="10">
    <location>
        <begin position="4"/>
        <end position="242"/>
    </location>
</feature>
<feature type="region of interest" description="Disordered" evidence="9">
    <location>
        <begin position="291"/>
        <end position="329"/>
    </location>
</feature>
<dbReference type="SUPFAM" id="SSF52540">
    <property type="entry name" value="P-loop containing nucleoside triphosphate hydrolases"/>
    <property type="match status" value="2"/>
</dbReference>
<reference evidence="11" key="1">
    <citation type="submission" date="2023-04" db="EMBL/GenBank/DDBJ databases">
        <title>Comparative genomic analysis of Cohnella hashimotonis sp. nov., isolated from the International Space Station.</title>
        <authorList>
            <person name="Venkateswaran K."/>
            <person name="Simpson A."/>
        </authorList>
    </citation>
    <scope>NUCLEOTIDE SEQUENCE</scope>
    <source>
        <strain evidence="11">F6_2S_P_1</strain>
    </source>
</reference>
<evidence type="ECO:0000256" key="8">
    <source>
        <dbReference type="ARBA" id="ARBA00023136"/>
    </source>
</evidence>
<dbReference type="Pfam" id="PF00005">
    <property type="entry name" value="ABC_tran"/>
    <property type="match status" value="2"/>
</dbReference>
<keyword evidence="5" id="KW-0547">Nucleotide-binding</keyword>
<feature type="domain" description="ABC transporter" evidence="10">
    <location>
        <begin position="350"/>
        <end position="573"/>
    </location>
</feature>
<gene>
    <name evidence="11" type="ORF">KB449_34010</name>
</gene>
<evidence type="ECO:0000256" key="2">
    <source>
        <dbReference type="ARBA" id="ARBA00005417"/>
    </source>
</evidence>
<dbReference type="Gene3D" id="3.40.50.300">
    <property type="entry name" value="P-loop containing nucleotide triphosphate hydrolases"/>
    <property type="match status" value="2"/>
</dbReference>
<keyword evidence="8" id="KW-0472">Membrane</keyword>
<keyword evidence="4" id="KW-1003">Cell membrane</keyword>